<proteinExistence type="inferred from homology"/>
<dbReference type="GO" id="GO:0020037">
    <property type="term" value="F:heme binding"/>
    <property type="evidence" value="ECO:0007669"/>
    <property type="project" value="InterPro"/>
</dbReference>
<comment type="cofactor">
    <cofactor evidence="1">
        <name>heme</name>
        <dbReference type="ChEBI" id="CHEBI:30413"/>
    </cofactor>
</comment>
<reference evidence="8" key="1">
    <citation type="submission" date="2023-02" db="EMBL/GenBank/DDBJ databases">
        <authorList>
            <person name="Palmer J.M."/>
        </authorList>
    </citation>
    <scope>NUCLEOTIDE SEQUENCE</scope>
    <source>
        <strain evidence="8">FW57</strain>
    </source>
</reference>
<comment type="similarity">
    <text evidence="2">Belongs to the cytochrome P450 family.</text>
</comment>
<keyword evidence="9" id="KW-1185">Reference proteome</keyword>
<dbReference type="CDD" id="cd11058">
    <property type="entry name" value="CYP60B-like"/>
    <property type="match status" value="1"/>
</dbReference>
<dbReference type="InterPro" id="IPR002401">
    <property type="entry name" value="Cyt_P450_E_grp-I"/>
</dbReference>
<evidence type="ECO:0000256" key="6">
    <source>
        <dbReference type="ARBA" id="ARBA00023004"/>
    </source>
</evidence>
<keyword evidence="3" id="KW-0349">Heme</keyword>
<dbReference type="GO" id="GO:0016705">
    <property type="term" value="F:oxidoreductase activity, acting on paired donors, with incorporation or reduction of molecular oxygen"/>
    <property type="evidence" value="ECO:0007669"/>
    <property type="project" value="InterPro"/>
</dbReference>
<keyword evidence="7" id="KW-0503">Monooxygenase</keyword>
<dbReference type="SUPFAM" id="SSF48264">
    <property type="entry name" value="Cytochrome P450"/>
    <property type="match status" value="1"/>
</dbReference>
<evidence type="ECO:0000256" key="3">
    <source>
        <dbReference type="ARBA" id="ARBA00022617"/>
    </source>
</evidence>
<dbReference type="Gene3D" id="1.10.630.10">
    <property type="entry name" value="Cytochrome P450"/>
    <property type="match status" value="1"/>
</dbReference>
<organism evidence="8 9">
    <name type="scientific">Staphylotrichum longicolle</name>
    <dbReference type="NCBI Taxonomy" id="669026"/>
    <lineage>
        <taxon>Eukaryota</taxon>
        <taxon>Fungi</taxon>
        <taxon>Dikarya</taxon>
        <taxon>Ascomycota</taxon>
        <taxon>Pezizomycotina</taxon>
        <taxon>Sordariomycetes</taxon>
        <taxon>Sordariomycetidae</taxon>
        <taxon>Sordariales</taxon>
        <taxon>Chaetomiaceae</taxon>
        <taxon>Staphylotrichum</taxon>
    </lineage>
</organism>
<dbReference type="InterPro" id="IPR001128">
    <property type="entry name" value="Cyt_P450"/>
</dbReference>
<dbReference type="AlphaFoldDB" id="A0AAD4EQT2"/>
<evidence type="ECO:0000256" key="4">
    <source>
        <dbReference type="ARBA" id="ARBA00022723"/>
    </source>
</evidence>
<comment type="caution">
    <text evidence="8">The sequence shown here is derived from an EMBL/GenBank/DDBJ whole genome shotgun (WGS) entry which is preliminary data.</text>
</comment>
<evidence type="ECO:0000313" key="9">
    <source>
        <dbReference type="Proteomes" id="UP001197093"/>
    </source>
</evidence>
<evidence type="ECO:0008006" key="10">
    <source>
        <dbReference type="Google" id="ProtNLM"/>
    </source>
</evidence>
<dbReference type="GO" id="GO:0005506">
    <property type="term" value="F:iron ion binding"/>
    <property type="evidence" value="ECO:0007669"/>
    <property type="project" value="InterPro"/>
</dbReference>
<evidence type="ECO:0000313" key="8">
    <source>
        <dbReference type="EMBL" id="KAG7285666.1"/>
    </source>
</evidence>
<dbReference type="Pfam" id="PF00067">
    <property type="entry name" value="p450"/>
    <property type="match status" value="1"/>
</dbReference>
<dbReference type="EMBL" id="JAHCVI010000004">
    <property type="protein sequence ID" value="KAG7285666.1"/>
    <property type="molecule type" value="Genomic_DNA"/>
</dbReference>
<evidence type="ECO:0000256" key="2">
    <source>
        <dbReference type="ARBA" id="ARBA00010617"/>
    </source>
</evidence>
<gene>
    <name evidence="8" type="ORF">NEMBOFW57_007959</name>
</gene>
<keyword evidence="5" id="KW-0560">Oxidoreductase</keyword>
<protein>
    <recommendedName>
        <fullName evidence="10">Cytochrome P450 monooxygenase</fullName>
    </recommendedName>
</protein>
<keyword evidence="6" id="KW-0408">Iron</keyword>
<sequence length="381" mass="42717">MGLGILYAAASTLYNIFLHPLSSVPGPKLWTASNVPYILAWLSGRAQFVVHGLHEQYGDVVRIAPNRLSFTHPDAWRDIRGHRKNGQGEHSKDPDFYAISKHNILGASRADHARFRRILSHGFSAKSMQEQQPLITQYVDLLMQRLGEKTHDEDGMPREAAVNVASWLNFATFDVIGDLSFGEPFGCLEQSAYHPWVEAIFQGVRQFGVLTVLQWYFPRLLDIMKKALPRRYIGARIDAQKAYAEAKIKRRLELEKSRPDFVEAMATARSDDGQTLTTEEMASNARLLVLAGSETTATALCGAVYFLASHPEAQITLAKEVRSVFAAERDIDIFSVNQLRYMLAVLDEAMRMFPPVPSQLPRVCQPEGDVICGYRIPAGVR</sequence>
<dbReference type="InterPro" id="IPR036396">
    <property type="entry name" value="Cyt_P450_sf"/>
</dbReference>
<dbReference type="PANTHER" id="PTHR24305">
    <property type="entry name" value="CYTOCHROME P450"/>
    <property type="match status" value="1"/>
</dbReference>
<name>A0AAD4EQT2_9PEZI</name>
<dbReference type="InterPro" id="IPR050121">
    <property type="entry name" value="Cytochrome_P450_monoxygenase"/>
</dbReference>
<evidence type="ECO:0000256" key="5">
    <source>
        <dbReference type="ARBA" id="ARBA00023002"/>
    </source>
</evidence>
<keyword evidence="4" id="KW-0479">Metal-binding</keyword>
<dbReference type="PANTHER" id="PTHR24305:SF230">
    <property type="entry name" value="P450, PUTATIVE (EUROFUNG)-RELATED"/>
    <property type="match status" value="1"/>
</dbReference>
<dbReference type="Proteomes" id="UP001197093">
    <property type="component" value="Unassembled WGS sequence"/>
</dbReference>
<dbReference type="PRINTS" id="PR00463">
    <property type="entry name" value="EP450I"/>
</dbReference>
<dbReference type="GO" id="GO:0004497">
    <property type="term" value="F:monooxygenase activity"/>
    <property type="evidence" value="ECO:0007669"/>
    <property type="project" value="UniProtKB-KW"/>
</dbReference>
<evidence type="ECO:0000256" key="7">
    <source>
        <dbReference type="ARBA" id="ARBA00023033"/>
    </source>
</evidence>
<accession>A0AAD4EQT2</accession>
<evidence type="ECO:0000256" key="1">
    <source>
        <dbReference type="ARBA" id="ARBA00001971"/>
    </source>
</evidence>